<evidence type="ECO:0000313" key="1">
    <source>
        <dbReference type="EMBL" id="EDS26698.1"/>
    </source>
</evidence>
<dbReference type="HOGENOM" id="CLU_3377586_0_0_1"/>
<dbReference type="AlphaFoldDB" id="B0XFC5"/>
<reference evidence="2" key="2">
    <citation type="submission" date="2021-02" db="UniProtKB">
        <authorList>
            <consortium name="EnsemblMetazoa"/>
        </authorList>
    </citation>
    <scope>IDENTIFICATION</scope>
    <source>
        <strain evidence="2">JHB</strain>
    </source>
</reference>
<organism>
    <name type="scientific">Culex quinquefasciatus</name>
    <name type="common">Southern house mosquito</name>
    <name type="synonym">Culex pungens</name>
    <dbReference type="NCBI Taxonomy" id="7176"/>
    <lineage>
        <taxon>Eukaryota</taxon>
        <taxon>Metazoa</taxon>
        <taxon>Ecdysozoa</taxon>
        <taxon>Arthropoda</taxon>
        <taxon>Hexapoda</taxon>
        <taxon>Insecta</taxon>
        <taxon>Pterygota</taxon>
        <taxon>Neoptera</taxon>
        <taxon>Endopterygota</taxon>
        <taxon>Diptera</taxon>
        <taxon>Nematocera</taxon>
        <taxon>Culicoidea</taxon>
        <taxon>Culicidae</taxon>
        <taxon>Culicinae</taxon>
        <taxon>Culicini</taxon>
        <taxon>Culex</taxon>
        <taxon>Culex</taxon>
    </lineage>
</organism>
<sequence>MVTFVTYENVSRYLLDLGKAGAPAPSSSSSASSK</sequence>
<dbReference type="Proteomes" id="UP000002320">
    <property type="component" value="Unassembled WGS sequence"/>
</dbReference>
<dbReference type="KEGG" id="cqu:CpipJ_CPIJ018187"/>
<dbReference type="InParanoid" id="B0XFC5"/>
<gene>
    <name evidence="2" type="primary">6052009</name>
    <name evidence="1" type="ORF">CpipJ_CPIJ018187</name>
</gene>
<dbReference type="VEuPathDB" id="VectorBase:CPIJ018187"/>
<evidence type="ECO:0000313" key="3">
    <source>
        <dbReference type="Proteomes" id="UP000002320"/>
    </source>
</evidence>
<reference evidence="1" key="1">
    <citation type="submission" date="2007-03" db="EMBL/GenBank/DDBJ databases">
        <title>Annotation of Culex pipiens quinquefasciatus.</title>
        <authorList>
            <consortium name="The Broad Institute Genome Sequencing Platform"/>
            <person name="Atkinson P.W."/>
            <person name="Hemingway J."/>
            <person name="Christensen B.M."/>
            <person name="Higgs S."/>
            <person name="Kodira C."/>
            <person name="Hannick L."/>
            <person name="Megy K."/>
            <person name="O'Leary S."/>
            <person name="Pearson M."/>
            <person name="Haas B.J."/>
            <person name="Mauceli E."/>
            <person name="Wortman J.R."/>
            <person name="Lee N.H."/>
            <person name="Guigo R."/>
            <person name="Stanke M."/>
            <person name="Alvarado L."/>
            <person name="Amedeo P."/>
            <person name="Antoine C.H."/>
            <person name="Arensburger P."/>
            <person name="Bidwell S.L."/>
            <person name="Crawford M."/>
            <person name="Camaro F."/>
            <person name="Devon K."/>
            <person name="Engels R."/>
            <person name="Hammond M."/>
            <person name="Howarth C."/>
            <person name="Koehrsen M."/>
            <person name="Lawson D."/>
            <person name="Montgomery P."/>
            <person name="Nene V."/>
            <person name="Nusbaum C."/>
            <person name="Puiu D."/>
            <person name="Romero-Severson J."/>
            <person name="Severson D.W."/>
            <person name="Shumway M."/>
            <person name="Sisk P."/>
            <person name="Stolte C."/>
            <person name="Zeng Q."/>
            <person name="Eisenstadt E."/>
            <person name="Fraser-Liggett C."/>
            <person name="Strausberg R."/>
            <person name="Galagan J."/>
            <person name="Birren B."/>
            <person name="Collins F.H."/>
        </authorList>
    </citation>
    <scope>NUCLEOTIDE SEQUENCE [LARGE SCALE GENOMIC DNA]</scope>
    <source>
        <strain evidence="1">JHB</strain>
    </source>
</reference>
<name>B0XFC5_CULQU</name>
<proteinExistence type="predicted"/>
<evidence type="ECO:0000313" key="2">
    <source>
        <dbReference type="EnsemblMetazoa" id="CPIJ018187-PA"/>
    </source>
</evidence>
<dbReference type="EMBL" id="DS232913">
    <property type="protein sequence ID" value="EDS26698.1"/>
    <property type="molecule type" value="Genomic_DNA"/>
</dbReference>
<accession>B0XFC5</accession>
<dbReference type="EnsemblMetazoa" id="CPIJ018187-RA">
    <property type="protein sequence ID" value="CPIJ018187-PA"/>
    <property type="gene ID" value="CPIJ018187"/>
</dbReference>
<protein>
    <submittedName>
        <fullName evidence="1 2">Folate carrier protein</fullName>
    </submittedName>
</protein>
<keyword evidence="3" id="KW-1185">Reference proteome</keyword>